<gene>
    <name evidence="1" type="ORF">A2822_01800</name>
</gene>
<comment type="caution">
    <text evidence="1">The sequence shown here is derived from an EMBL/GenBank/DDBJ whole genome shotgun (WGS) entry which is preliminary data.</text>
</comment>
<protein>
    <recommendedName>
        <fullName evidence="3">DNA topoisomerase type IA zn finger domain-containing protein</fullName>
    </recommendedName>
</protein>
<proteinExistence type="predicted"/>
<dbReference type="AlphaFoldDB" id="A0A1G2HVG3"/>
<dbReference type="Proteomes" id="UP000178774">
    <property type="component" value="Unassembled WGS sequence"/>
</dbReference>
<name>A0A1G2HVG3_9BACT</name>
<dbReference type="EMBL" id="MHOP01000005">
    <property type="protein sequence ID" value="OGZ66457.1"/>
    <property type="molecule type" value="Genomic_DNA"/>
</dbReference>
<reference evidence="1 2" key="1">
    <citation type="journal article" date="2016" name="Nat. Commun.">
        <title>Thousands of microbial genomes shed light on interconnected biogeochemical processes in an aquifer system.</title>
        <authorList>
            <person name="Anantharaman K."/>
            <person name="Brown C.T."/>
            <person name="Hug L.A."/>
            <person name="Sharon I."/>
            <person name="Castelle C.J."/>
            <person name="Probst A.J."/>
            <person name="Thomas B.C."/>
            <person name="Singh A."/>
            <person name="Wilkins M.J."/>
            <person name="Karaoz U."/>
            <person name="Brodie E.L."/>
            <person name="Williams K.H."/>
            <person name="Hubbard S.S."/>
            <person name="Banfield J.F."/>
        </authorList>
    </citation>
    <scope>NUCLEOTIDE SEQUENCE [LARGE SCALE GENOMIC DNA]</scope>
</reference>
<evidence type="ECO:0000313" key="1">
    <source>
        <dbReference type="EMBL" id="OGZ66457.1"/>
    </source>
</evidence>
<evidence type="ECO:0000313" key="2">
    <source>
        <dbReference type="Proteomes" id="UP000178774"/>
    </source>
</evidence>
<organism evidence="1 2">
    <name type="scientific">Candidatus Staskawiczbacteria bacterium RIFCSPHIGHO2_01_FULL_41_41</name>
    <dbReference type="NCBI Taxonomy" id="1802203"/>
    <lineage>
        <taxon>Bacteria</taxon>
        <taxon>Candidatus Staskawicziibacteriota</taxon>
    </lineage>
</organism>
<sequence length="117" mass="13180">MFDPNNRVHVNYSVDRASDGTIIRSSIMVNLYEESVEGAVKLYREIKEQIEVVEKSMGGQVNPKEVMAFPECPDHKVKMLMRTRRADAGIFFGCPHFGSSGCSKTLQYPVIPKADVR</sequence>
<accession>A0A1G2HVG3</accession>
<evidence type="ECO:0008006" key="3">
    <source>
        <dbReference type="Google" id="ProtNLM"/>
    </source>
</evidence>